<gene>
    <name evidence="1" type="ORF">LCGC14_3067570</name>
</gene>
<dbReference type="EMBL" id="LAZR01065141">
    <property type="protein sequence ID" value="KKK56135.1"/>
    <property type="molecule type" value="Genomic_DNA"/>
</dbReference>
<protein>
    <submittedName>
        <fullName evidence="1">Uncharacterized protein</fullName>
    </submittedName>
</protein>
<evidence type="ECO:0000313" key="1">
    <source>
        <dbReference type="EMBL" id="KKK56135.1"/>
    </source>
</evidence>
<dbReference type="AlphaFoldDB" id="A0A0F8X5B8"/>
<proteinExistence type="predicted"/>
<accession>A0A0F8X5B8</accession>
<comment type="caution">
    <text evidence="1">The sequence shown here is derived from an EMBL/GenBank/DDBJ whole genome shotgun (WGS) entry which is preliminary data.</text>
</comment>
<name>A0A0F8X5B8_9ZZZZ</name>
<organism evidence="1">
    <name type="scientific">marine sediment metagenome</name>
    <dbReference type="NCBI Taxonomy" id="412755"/>
    <lineage>
        <taxon>unclassified sequences</taxon>
        <taxon>metagenomes</taxon>
        <taxon>ecological metagenomes</taxon>
    </lineage>
</organism>
<sequence length="83" mass="9798">MTTMTTDRTTFNGTVQACCHRISFYYDLGEVTLTEKLKERLREEAEGRAREMIAEDYWSGELCCHPNCDDNDEFFGWWNIETD</sequence>
<reference evidence="1" key="1">
    <citation type="journal article" date="2015" name="Nature">
        <title>Complex archaea that bridge the gap between prokaryotes and eukaryotes.</title>
        <authorList>
            <person name="Spang A."/>
            <person name="Saw J.H."/>
            <person name="Jorgensen S.L."/>
            <person name="Zaremba-Niedzwiedzka K."/>
            <person name="Martijn J."/>
            <person name="Lind A.E."/>
            <person name="van Eijk R."/>
            <person name="Schleper C."/>
            <person name="Guy L."/>
            <person name="Ettema T.J."/>
        </authorList>
    </citation>
    <scope>NUCLEOTIDE SEQUENCE</scope>
</reference>